<comment type="caution">
    <text evidence="2">The sequence shown here is derived from an EMBL/GenBank/DDBJ whole genome shotgun (WGS) entry which is preliminary data.</text>
</comment>
<name>A0ABP9X4H6_9CHLR</name>
<dbReference type="RefSeq" id="WP_345723904.1">
    <property type="nucleotide sequence ID" value="NZ_BAABRU010000017.1"/>
</dbReference>
<dbReference type="EMBL" id="BAABRU010000017">
    <property type="protein sequence ID" value="GAA5530307.1"/>
    <property type="molecule type" value="Genomic_DNA"/>
</dbReference>
<accession>A0ABP9X4H6</accession>
<sequence length="474" mass="52968">MSGVTVRSTEEYTRIAWRLIILGFLAFCFVIASSCYLAWRVKAFARTQPAEPGTLDTYVSGIEIIRAGMVQPELPTPPKTIIYEGDRINVSSKAPAGIAATITLFDGSKLDLWAGTSVVFEKVQTTRFSSRNQEVALRLESGLVRLRLASVASQQYQDVHFSVFVQQAGYSVEQALLKPGGTYRVRLLDANAPTTSASERKRLKQTTISEYVVEQGGITLAYSSQSRSITNQQKLEIAQGRLSQPQPAEWQLARDSNFTEFTAQEYNNNATVPVSVTDIVRADTWRVFGSLYSPEAEEDGYFYVVGGCAQRSTEQPNNCLRPLINVAQFHRDISEGIDHTKSFRTGITQTIDLDTTSYSKLELSFTGRIYEQSLNRAGDIGEECALAIAVFYYNPANQLGSTTYCFYARDDAGPGSISNKEYIRSLKLPYRQWTDQTLDLKDDLGNMRRISHLEIYANGHDYISEITNIRLIAK</sequence>
<organism evidence="2 3">
    <name type="scientific">Herpetosiphon gulosus</name>
    <dbReference type="NCBI Taxonomy" id="1973496"/>
    <lineage>
        <taxon>Bacteria</taxon>
        <taxon>Bacillati</taxon>
        <taxon>Chloroflexota</taxon>
        <taxon>Chloroflexia</taxon>
        <taxon>Herpetosiphonales</taxon>
        <taxon>Herpetosiphonaceae</taxon>
        <taxon>Herpetosiphon</taxon>
    </lineage>
</organism>
<keyword evidence="1" id="KW-0812">Transmembrane</keyword>
<evidence type="ECO:0000256" key="1">
    <source>
        <dbReference type="SAM" id="Phobius"/>
    </source>
</evidence>
<evidence type="ECO:0000313" key="3">
    <source>
        <dbReference type="Proteomes" id="UP001428290"/>
    </source>
</evidence>
<feature type="transmembrane region" description="Helical" evidence="1">
    <location>
        <begin position="15"/>
        <end position="39"/>
    </location>
</feature>
<evidence type="ECO:0008006" key="4">
    <source>
        <dbReference type="Google" id="ProtNLM"/>
    </source>
</evidence>
<gene>
    <name evidence="2" type="ORF">Hgul01_04125</name>
</gene>
<dbReference type="PROSITE" id="PS51257">
    <property type="entry name" value="PROKAR_LIPOPROTEIN"/>
    <property type="match status" value="1"/>
</dbReference>
<protein>
    <recommendedName>
        <fullName evidence="4">FecR protein domain-containing protein</fullName>
    </recommendedName>
</protein>
<proteinExistence type="predicted"/>
<keyword evidence="1" id="KW-0472">Membrane</keyword>
<evidence type="ECO:0000313" key="2">
    <source>
        <dbReference type="EMBL" id="GAA5530307.1"/>
    </source>
</evidence>
<keyword evidence="3" id="KW-1185">Reference proteome</keyword>
<reference evidence="2 3" key="1">
    <citation type="submission" date="2024-02" db="EMBL/GenBank/DDBJ databases">
        <title>Herpetosiphon gulosus NBRC 112829.</title>
        <authorList>
            <person name="Ichikawa N."/>
            <person name="Katano-Makiyama Y."/>
            <person name="Hidaka K."/>
        </authorList>
    </citation>
    <scope>NUCLEOTIDE SEQUENCE [LARGE SCALE GENOMIC DNA]</scope>
    <source>
        <strain evidence="2 3">NBRC 112829</strain>
    </source>
</reference>
<dbReference type="Proteomes" id="UP001428290">
    <property type="component" value="Unassembled WGS sequence"/>
</dbReference>
<keyword evidence="1" id="KW-1133">Transmembrane helix</keyword>